<dbReference type="EMBL" id="JAACJJ010000043">
    <property type="protein sequence ID" value="KAF5315397.1"/>
    <property type="molecule type" value="Genomic_DNA"/>
</dbReference>
<dbReference type="OrthoDB" id="3259617at2759"/>
<proteinExistence type="predicted"/>
<protein>
    <recommendedName>
        <fullName evidence="4">Telomere-associated protein Rif1 N-terminal domain-containing protein</fullName>
    </recommendedName>
</protein>
<comment type="caution">
    <text evidence="2">The sequence shown here is derived from an EMBL/GenBank/DDBJ whole genome shotgun (WGS) entry which is preliminary data.</text>
</comment>
<sequence>MASLGRNSASIDLYSSLNASIAVNDDLSTTTRQNPQVQSHTSFTSPLLTLSESIRDPTQTYITSHDLIEAYNVISLRLRTLMQKNALDPEKSSLEVFRSHSECIEQCLSRDIRRLLPNPFDTQTSYPQSYLSQDHPKDDVQRITNNILLCRYALRLVADIFAFPVVHVNFADNQLASLLEDVVSICSTPVPVPNGDYNYGIEKCHMRQVWWLTGPTGRFSGNPPSHLWDAAMLRIIQALHHILSRDPSFFDPFLELLPYILENLNNQPTQAKPMPTLALCGFATAKMMLLGSNKSFNGEKAYELTNAYLEEQGSRRPSLKKENLLPVLFKEAFTSNEHSWKAFGPAFGITVAASLIVLMDHVLFPSPRAIKLIFEVIRHTADHKKNVRALHPELWRVLIWAFSRLPSRVLTDGNSQDDADDSRSELVTLRERAFGVVVQDLRHGTGLALIEVLLNKSKDVGKAVDVVSRLVTADDQALKDEGIRVMDWLLSHIGAGSAASTPTLKKTDDNSLHFALSLVDGSILFQGTRKLGLPSPTRTALEQIPPFSEEDVASNWSCLSEAWISGAQSFLTFNREISPELLRIWQALLLVRSDLTQHQHHHLTAPAAFGVQIADIINGFAIPPSTDPPTSELQIHYLAFIGSLWGVVRNVFTKEWLVGPAEAVLAPLLKAKFTLADDKLKEAWIKVCAELTSVSTPTLLGGVHRGRTTKEDDNREMTRHMWNLCAKNILKDPAKEDWQDVLKFLEIPLGTWDLSDDELNSWEEVFRAIVTQSTDIASDIHPIPAFMNHLAESKLVLLQASPRLIWSLLSLSSQQSPRFMSKTLLSFVNDIMLSQYPSEEGTRSEGSVAIPEDALRIIGQFITRLTESDILQFLAIMEPSLSCWIADEMNILNEERHKHIVDTLYKPPLDLLSRLSPTLSALQQTANFLTSVFVSVRSDGPLAFQSFWRSTYHICSAIPKREYPDNIKACLKAWSDLCDDSLGDGFSLGSEEDYSVVSDSQPDYIEEDPLDHITRQWMAERESSKPGEEAEEAEAEADVTVQTKSSTFLPDPATPCHQTAIPHQFNEEQRKSKDKELRPTLLYYPTTPPAPEFRLRTPIEVELRPAAASTSKRILEDDVEVTTSRQVTDEQVCTGPQNAIKKRRIPVPSIDFIAKPKPRAGKERAREDIFFSRATEADGFSSSLPLPGITVSEPPGRASWSSLDSMHSPGFSSQPAKTPNRTDSSWLQADFSHLSGPGGKGAAKGNITDSSSPFPIKSDLDYDSWERGVSPQKLHEVWDEQEGEFLRQFEDDEDYVGDVLMGVGAREGQDGGDGTENASDEDILSPSLGGYHLPLHSRRRDRSQTAPEPDIEDPLKNDTPVGQPLCRHHTSPGPGAVDLIEAGTSRGERGTTRMPSSIAALQQAYANFAEASASGAHLNADADSMDIEEIMLARKLANQINQVLDEKMALKIASRVKKPETKPVE</sequence>
<organism evidence="2 3">
    <name type="scientific">Psilocybe cf. subviscida</name>
    <dbReference type="NCBI Taxonomy" id="2480587"/>
    <lineage>
        <taxon>Eukaryota</taxon>
        <taxon>Fungi</taxon>
        <taxon>Dikarya</taxon>
        <taxon>Basidiomycota</taxon>
        <taxon>Agaricomycotina</taxon>
        <taxon>Agaricomycetes</taxon>
        <taxon>Agaricomycetidae</taxon>
        <taxon>Agaricales</taxon>
        <taxon>Agaricineae</taxon>
        <taxon>Strophariaceae</taxon>
        <taxon>Psilocybe</taxon>
    </lineage>
</organism>
<accession>A0A8H5B453</accession>
<evidence type="ECO:0000256" key="1">
    <source>
        <dbReference type="SAM" id="MobiDB-lite"/>
    </source>
</evidence>
<evidence type="ECO:0000313" key="2">
    <source>
        <dbReference type="EMBL" id="KAF5315397.1"/>
    </source>
</evidence>
<feature type="compositionally biased region" description="Polar residues" evidence="1">
    <location>
        <begin position="1199"/>
        <end position="1227"/>
    </location>
</feature>
<reference evidence="2 3" key="1">
    <citation type="journal article" date="2020" name="ISME J.">
        <title>Uncovering the hidden diversity of litter-decomposition mechanisms in mushroom-forming fungi.</title>
        <authorList>
            <person name="Floudas D."/>
            <person name="Bentzer J."/>
            <person name="Ahren D."/>
            <person name="Johansson T."/>
            <person name="Persson P."/>
            <person name="Tunlid A."/>
        </authorList>
    </citation>
    <scope>NUCLEOTIDE SEQUENCE [LARGE SCALE GENOMIC DNA]</scope>
    <source>
        <strain evidence="2 3">CBS 101986</strain>
    </source>
</reference>
<feature type="region of interest" description="Disordered" evidence="1">
    <location>
        <begin position="1046"/>
        <end position="1077"/>
    </location>
</feature>
<feature type="region of interest" description="Disordered" evidence="1">
    <location>
        <begin position="1182"/>
        <end position="1255"/>
    </location>
</feature>
<evidence type="ECO:0000313" key="3">
    <source>
        <dbReference type="Proteomes" id="UP000567179"/>
    </source>
</evidence>
<dbReference type="Proteomes" id="UP000567179">
    <property type="component" value="Unassembled WGS sequence"/>
</dbReference>
<name>A0A8H5B453_9AGAR</name>
<keyword evidence="3" id="KW-1185">Reference proteome</keyword>
<evidence type="ECO:0008006" key="4">
    <source>
        <dbReference type="Google" id="ProtNLM"/>
    </source>
</evidence>
<feature type="compositionally biased region" description="Basic and acidic residues" evidence="1">
    <location>
        <begin position="1065"/>
        <end position="1077"/>
    </location>
</feature>
<feature type="region of interest" description="Disordered" evidence="1">
    <location>
        <begin position="1303"/>
        <end position="1376"/>
    </location>
</feature>
<gene>
    <name evidence="2" type="ORF">D9619_007409</name>
</gene>